<dbReference type="RefSeq" id="WP_385876781.1">
    <property type="nucleotide sequence ID" value="NZ_JBHLXE010000070.1"/>
</dbReference>
<reference evidence="2 3" key="1">
    <citation type="submission" date="2024-09" db="EMBL/GenBank/DDBJ databases">
        <authorList>
            <person name="Sun Q."/>
            <person name="Mori K."/>
        </authorList>
    </citation>
    <scope>NUCLEOTIDE SEQUENCE [LARGE SCALE GENOMIC DNA]</scope>
    <source>
        <strain evidence="2 3">CCM 8545</strain>
    </source>
</reference>
<dbReference type="EMBL" id="JBHLXE010000070">
    <property type="protein sequence ID" value="MFC0179680.1"/>
    <property type="molecule type" value="Genomic_DNA"/>
</dbReference>
<dbReference type="InterPro" id="IPR007495">
    <property type="entry name" value="NqrM"/>
</dbReference>
<evidence type="ECO:0000313" key="2">
    <source>
        <dbReference type="EMBL" id="MFC0179680.1"/>
    </source>
</evidence>
<feature type="transmembrane region" description="Helical" evidence="1">
    <location>
        <begin position="6"/>
        <end position="27"/>
    </location>
</feature>
<evidence type="ECO:0000256" key="1">
    <source>
        <dbReference type="SAM" id="Phobius"/>
    </source>
</evidence>
<protein>
    <submittedName>
        <fullName evidence="2">(Na+)-NQR maturation NqrM</fullName>
    </submittedName>
</protein>
<dbReference type="PANTHER" id="PTHR40691">
    <property type="entry name" value="(NA+)-NQR MATURATION NQRM"/>
    <property type="match status" value="1"/>
</dbReference>
<keyword evidence="3" id="KW-1185">Reference proteome</keyword>
<name>A0ABV6CC17_9GAMM</name>
<sequence>MEHIIFWLIVIGLLLLIVLGMAIGVMFGRKPIAGSCGGISALGLRKTSKCEFCGNDPTQCKNKK</sequence>
<evidence type="ECO:0000313" key="3">
    <source>
        <dbReference type="Proteomes" id="UP001589758"/>
    </source>
</evidence>
<keyword evidence="1" id="KW-1133">Transmembrane helix</keyword>
<dbReference type="Proteomes" id="UP001589758">
    <property type="component" value="Unassembled WGS sequence"/>
</dbReference>
<dbReference type="Pfam" id="PF04400">
    <property type="entry name" value="NqrM"/>
    <property type="match status" value="1"/>
</dbReference>
<comment type="caution">
    <text evidence="2">The sequence shown here is derived from an EMBL/GenBank/DDBJ whole genome shotgun (WGS) entry which is preliminary data.</text>
</comment>
<accession>A0ABV6CC17</accession>
<gene>
    <name evidence="2" type="primary">nqrM</name>
    <name evidence="2" type="ORF">ACFFIT_06210</name>
</gene>
<proteinExistence type="predicted"/>
<keyword evidence="1" id="KW-0812">Transmembrane</keyword>
<organism evidence="2 3">
    <name type="scientific">Thorsellia kenyensis</name>
    <dbReference type="NCBI Taxonomy" id="1549888"/>
    <lineage>
        <taxon>Bacteria</taxon>
        <taxon>Pseudomonadati</taxon>
        <taxon>Pseudomonadota</taxon>
        <taxon>Gammaproteobacteria</taxon>
        <taxon>Enterobacterales</taxon>
        <taxon>Thorselliaceae</taxon>
        <taxon>Thorsellia</taxon>
    </lineage>
</organism>
<keyword evidence="1" id="KW-0472">Membrane</keyword>
<dbReference type="PANTHER" id="PTHR40691:SF3">
    <property type="entry name" value="(NA+)-NQR MATURATION NQRM"/>
    <property type="match status" value="1"/>
</dbReference>